<accession>A0A286T5K2</accession>
<keyword evidence="3" id="KW-1185">Reference proteome</keyword>
<sequence>MAVSPAHAEVVLEALMVTHLALKGSGEKIKTITEEEQERELQRLVASVKFTERMAPALMAESIKQYVGFQKEPWLLAYIIALLQKNGMLLSANENSKYLFLSALNLVGCIANAQRVA</sequence>
<evidence type="ECO:0000313" key="1">
    <source>
        <dbReference type="EMBL" id="BBA31994.1"/>
    </source>
</evidence>
<reference evidence="1 3" key="1">
    <citation type="submission" date="2016-12" db="EMBL/GenBank/DDBJ databases">
        <title>Genome sequencing of Methylocaldum marinum.</title>
        <authorList>
            <person name="Takeuchi M."/>
            <person name="Kamagata Y."/>
            <person name="Hiraoka S."/>
            <person name="Oshima K."/>
            <person name="Hattori M."/>
            <person name="Iwasaki W."/>
        </authorList>
    </citation>
    <scope>NUCLEOTIDE SEQUENCE [LARGE SCALE GENOMIC DNA]</scope>
    <source>
        <strain evidence="1 3">S8</strain>
    </source>
</reference>
<dbReference type="KEGG" id="mmai:sS8_0024"/>
<protein>
    <submittedName>
        <fullName evidence="1">Uncharacterized protein</fullName>
    </submittedName>
</protein>
<dbReference type="AlphaFoldDB" id="A0A286T5K2"/>
<dbReference type="KEGG" id="mmai:sS8_2470"/>
<organism evidence="1 3">
    <name type="scientific">Methylocaldum marinum</name>
    <dbReference type="NCBI Taxonomy" id="1432792"/>
    <lineage>
        <taxon>Bacteria</taxon>
        <taxon>Pseudomonadati</taxon>
        <taxon>Pseudomonadota</taxon>
        <taxon>Gammaproteobacteria</taxon>
        <taxon>Methylococcales</taxon>
        <taxon>Methylococcaceae</taxon>
        <taxon>Methylocaldum</taxon>
    </lineage>
</organism>
<gene>
    <name evidence="1" type="ORF">sS8_0024</name>
    <name evidence="2" type="ORF">sS8_2470</name>
</gene>
<evidence type="ECO:0000313" key="2">
    <source>
        <dbReference type="EMBL" id="BBA34422.1"/>
    </source>
</evidence>
<name>A0A286T5K2_9GAMM</name>
<proteinExistence type="predicted"/>
<dbReference type="EMBL" id="AP017928">
    <property type="protein sequence ID" value="BBA34422.1"/>
    <property type="molecule type" value="Genomic_DNA"/>
</dbReference>
<dbReference type="Proteomes" id="UP000266313">
    <property type="component" value="Chromosome"/>
</dbReference>
<evidence type="ECO:0000313" key="3">
    <source>
        <dbReference type="Proteomes" id="UP000266313"/>
    </source>
</evidence>
<dbReference type="EMBL" id="AP017928">
    <property type="protein sequence ID" value="BBA31994.1"/>
    <property type="molecule type" value="Genomic_DNA"/>
</dbReference>